<name>A0ACD5WTC8_AVESA</name>
<evidence type="ECO:0000313" key="1">
    <source>
        <dbReference type="EnsemblPlants" id="AVESA.00010b.r2.4CG1271550.1.CDS.1"/>
    </source>
</evidence>
<keyword evidence="2" id="KW-1185">Reference proteome</keyword>
<organism evidence="1 2">
    <name type="scientific">Avena sativa</name>
    <name type="common">Oat</name>
    <dbReference type="NCBI Taxonomy" id="4498"/>
    <lineage>
        <taxon>Eukaryota</taxon>
        <taxon>Viridiplantae</taxon>
        <taxon>Streptophyta</taxon>
        <taxon>Embryophyta</taxon>
        <taxon>Tracheophyta</taxon>
        <taxon>Spermatophyta</taxon>
        <taxon>Magnoliopsida</taxon>
        <taxon>Liliopsida</taxon>
        <taxon>Poales</taxon>
        <taxon>Poaceae</taxon>
        <taxon>BOP clade</taxon>
        <taxon>Pooideae</taxon>
        <taxon>Poodae</taxon>
        <taxon>Poeae</taxon>
        <taxon>Poeae Chloroplast Group 1 (Aveneae type)</taxon>
        <taxon>Aveninae</taxon>
        <taxon>Avena</taxon>
    </lineage>
</organism>
<dbReference type="EnsemblPlants" id="AVESA.00010b.r2.4CG1271550.1">
    <property type="protein sequence ID" value="AVESA.00010b.r2.4CG1271550.1.CDS.1"/>
    <property type="gene ID" value="AVESA.00010b.r2.4CG1271550"/>
</dbReference>
<dbReference type="Proteomes" id="UP001732700">
    <property type="component" value="Chromosome 4C"/>
</dbReference>
<reference evidence="1" key="2">
    <citation type="submission" date="2025-09" db="UniProtKB">
        <authorList>
            <consortium name="EnsemblPlants"/>
        </authorList>
    </citation>
    <scope>IDENTIFICATION</scope>
</reference>
<protein>
    <submittedName>
        <fullName evidence="1">Uncharacterized protein</fullName>
    </submittedName>
</protein>
<sequence length="281" mass="31109">MHHSVADARSAALFFNTWASISRGHGMMPPPCFDHTLLAARPFHARKVVYDHLEYKPDKEHECVDSVTCRRTYASGIIKITGAQVNALKAKCGGGTSTFRSVVALAWQCICRARALPPSAETRLYSMVDMRARLDPPLPPGYFGNAVIRTSVSAMAGEVMWSPVFHVARLFQAATSHGDEYTRSLVDYLERVDTTNNLPRSGISRTHFRAISWMGMSFSDADFGWGTPVFMGPALMYYSGFMYVMNTPPGKDDGAVALVLSLEPETMPKFTNLFAHQLAKM</sequence>
<proteinExistence type="predicted"/>
<evidence type="ECO:0000313" key="2">
    <source>
        <dbReference type="Proteomes" id="UP001732700"/>
    </source>
</evidence>
<accession>A0ACD5WTC8</accession>
<reference evidence="1" key="1">
    <citation type="submission" date="2021-05" db="EMBL/GenBank/DDBJ databases">
        <authorList>
            <person name="Scholz U."/>
            <person name="Mascher M."/>
            <person name="Fiebig A."/>
        </authorList>
    </citation>
    <scope>NUCLEOTIDE SEQUENCE [LARGE SCALE GENOMIC DNA]</scope>
</reference>